<evidence type="ECO:0000256" key="2">
    <source>
        <dbReference type="ARBA" id="ARBA00022692"/>
    </source>
</evidence>
<comment type="subcellular location">
    <subcellularLocation>
        <location evidence="1">Cell membrane</location>
        <topology evidence="1">Multi-pass membrane protein</topology>
    </subcellularLocation>
</comment>
<protein>
    <recommendedName>
        <fullName evidence="9">CorA metal ion transporter</fullName>
    </recommendedName>
</protein>
<dbReference type="Gene3D" id="1.20.58.340">
    <property type="entry name" value="Magnesium transport protein CorA, transmembrane region"/>
    <property type="match status" value="1"/>
</dbReference>
<reference evidence="8" key="1">
    <citation type="submission" date="2015-09" db="EMBL/GenBank/DDBJ databases">
        <authorList>
            <consortium name="Pathogen Informatics"/>
        </authorList>
    </citation>
    <scope>NUCLEOTIDE SEQUENCE [LARGE SCALE GENOMIC DNA]</scope>
    <source>
        <strain evidence="8">Lake Konstanz</strain>
    </source>
</reference>
<evidence type="ECO:0000256" key="6">
    <source>
        <dbReference type="SAM" id="Phobius"/>
    </source>
</evidence>
<keyword evidence="8" id="KW-1185">Reference proteome</keyword>
<dbReference type="VEuPathDB" id="TriTrypDB:BSAL_01875c"/>
<feature type="compositionally biased region" description="Basic and acidic residues" evidence="5">
    <location>
        <begin position="95"/>
        <end position="109"/>
    </location>
</feature>
<dbReference type="GO" id="GO:0050897">
    <property type="term" value="F:cobalt ion binding"/>
    <property type="evidence" value="ECO:0007669"/>
    <property type="project" value="TreeGrafter"/>
</dbReference>
<dbReference type="AlphaFoldDB" id="A0A0S4KGZ5"/>
<dbReference type="InterPro" id="IPR002523">
    <property type="entry name" value="MgTranspt_CorA/ZnTranspt_ZntB"/>
</dbReference>
<dbReference type="Pfam" id="PF01544">
    <property type="entry name" value="CorA"/>
    <property type="match status" value="1"/>
</dbReference>
<evidence type="ECO:0000256" key="3">
    <source>
        <dbReference type="ARBA" id="ARBA00022989"/>
    </source>
</evidence>
<proteinExistence type="predicted"/>
<feature type="transmembrane region" description="Helical" evidence="6">
    <location>
        <begin position="421"/>
        <end position="440"/>
    </location>
</feature>
<dbReference type="Proteomes" id="UP000051952">
    <property type="component" value="Unassembled WGS sequence"/>
</dbReference>
<feature type="region of interest" description="Disordered" evidence="5">
    <location>
        <begin position="93"/>
        <end position="183"/>
    </location>
</feature>
<dbReference type="OrthoDB" id="9978047at2759"/>
<feature type="region of interest" description="Disordered" evidence="5">
    <location>
        <begin position="1"/>
        <end position="24"/>
    </location>
</feature>
<evidence type="ECO:0000256" key="4">
    <source>
        <dbReference type="ARBA" id="ARBA00023136"/>
    </source>
</evidence>
<sequence>MATASPTVDVSMRDRSSAMFGGQSMSDTTTLREVWMQALDQWGFAPAHVDQYSRALSEELVTIDQGEDLDERQMKSLRIRIGHRRDVRQAAAVARRSEANRAREGRGDLFSDAGDDEGGDAPAPTAFNPDIKIGEGSVSAPSSVEPSHDGEGVEMANPPVLVLPSGQTISAGGPSSLNESERRNDAGVKWHALSGSCRTLAEFYHVASEVRARHKYPKSFDRAFLDNKPMPFSDQDGVFTVVVLRIPDLTDEEGSTVATISNRLVIMFSAKHRHLLTYHRCDVDPLERLASDWDDGVHESSDIFKLVDAVNRCVMKVFRYGLRQLQEHSDDLEDETDMVQMVEGLTLVQKKAAVYKRCLNAGRLVLEELQETRGLEDYIPLICETAQSYEAMMDEVAENAVGSINMQMALDGFHSSQNTKVFTYISLVCQPITLITGWYGMNFVNMPELAYEDSYYVFISLALTLLLGLVLFVRFKAESAGG</sequence>
<evidence type="ECO:0008006" key="9">
    <source>
        <dbReference type="Google" id="ProtNLM"/>
    </source>
</evidence>
<evidence type="ECO:0000313" key="8">
    <source>
        <dbReference type="Proteomes" id="UP000051952"/>
    </source>
</evidence>
<evidence type="ECO:0000256" key="1">
    <source>
        <dbReference type="ARBA" id="ARBA00004651"/>
    </source>
</evidence>
<feature type="transmembrane region" description="Helical" evidence="6">
    <location>
        <begin position="455"/>
        <end position="475"/>
    </location>
</feature>
<keyword evidence="4 6" id="KW-0472">Membrane</keyword>
<dbReference type="GO" id="GO:0015087">
    <property type="term" value="F:cobalt ion transmembrane transporter activity"/>
    <property type="evidence" value="ECO:0007669"/>
    <property type="project" value="TreeGrafter"/>
</dbReference>
<keyword evidence="3 6" id="KW-1133">Transmembrane helix</keyword>
<dbReference type="PANTHER" id="PTHR46494:SF1">
    <property type="entry name" value="CORA FAMILY METAL ION TRANSPORTER (EUROFUNG)"/>
    <property type="match status" value="1"/>
</dbReference>
<gene>
    <name evidence="7" type="ORF">BSAL_01875c</name>
</gene>
<dbReference type="GO" id="GO:0005886">
    <property type="term" value="C:plasma membrane"/>
    <property type="evidence" value="ECO:0007669"/>
    <property type="project" value="UniProtKB-SubCell"/>
</dbReference>
<feature type="compositionally biased region" description="Polar residues" evidence="5">
    <location>
        <begin position="165"/>
        <end position="178"/>
    </location>
</feature>
<name>A0A0S4KGZ5_BODSA</name>
<accession>A0A0S4KGZ5</accession>
<dbReference type="PANTHER" id="PTHR46494">
    <property type="entry name" value="CORA FAMILY METAL ION TRANSPORTER (EUROFUNG)"/>
    <property type="match status" value="1"/>
</dbReference>
<organism evidence="7 8">
    <name type="scientific">Bodo saltans</name>
    <name type="common">Flagellated protozoan</name>
    <dbReference type="NCBI Taxonomy" id="75058"/>
    <lineage>
        <taxon>Eukaryota</taxon>
        <taxon>Discoba</taxon>
        <taxon>Euglenozoa</taxon>
        <taxon>Kinetoplastea</taxon>
        <taxon>Metakinetoplastina</taxon>
        <taxon>Eubodonida</taxon>
        <taxon>Bodonidae</taxon>
        <taxon>Bodo</taxon>
    </lineage>
</organism>
<dbReference type="GO" id="GO:0015095">
    <property type="term" value="F:magnesium ion transmembrane transporter activity"/>
    <property type="evidence" value="ECO:0007669"/>
    <property type="project" value="TreeGrafter"/>
</dbReference>
<dbReference type="InterPro" id="IPR045863">
    <property type="entry name" value="CorA_TM1_TM2"/>
</dbReference>
<keyword evidence="2 6" id="KW-0812">Transmembrane</keyword>
<dbReference type="EMBL" id="CYKH01001743">
    <property type="protein sequence ID" value="CUI14987.1"/>
    <property type="molecule type" value="Genomic_DNA"/>
</dbReference>
<evidence type="ECO:0000313" key="7">
    <source>
        <dbReference type="EMBL" id="CUI14987.1"/>
    </source>
</evidence>
<evidence type="ECO:0000256" key="5">
    <source>
        <dbReference type="SAM" id="MobiDB-lite"/>
    </source>
</evidence>
<dbReference type="SUPFAM" id="SSF144083">
    <property type="entry name" value="Magnesium transport protein CorA, transmembrane region"/>
    <property type="match status" value="1"/>
</dbReference>
<dbReference type="GO" id="GO:0000287">
    <property type="term" value="F:magnesium ion binding"/>
    <property type="evidence" value="ECO:0007669"/>
    <property type="project" value="TreeGrafter"/>
</dbReference>